<dbReference type="Proteomes" id="UP000216188">
    <property type="component" value="Unassembled WGS sequence"/>
</dbReference>
<keyword evidence="2" id="KW-1185">Reference proteome</keyword>
<comment type="caution">
    <text evidence="1">The sequence shown here is derived from an EMBL/GenBank/DDBJ whole genome shotgun (WGS) entry which is preliminary data.</text>
</comment>
<dbReference type="EMBL" id="NNRM01000021">
    <property type="protein sequence ID" value="OYR25821.1"/>
    <property type="molecule type" value="Genomic_DNA"/>
</dbReference>
<accession>A0A256GGT0</accession>
<proteinExistence type="predicted"/>
<name>A0A256GGT0_9HYPH</name>
<reference evidence="1 2" key="1">
    <citation type="submission" date="2017-07" db="EMBL/GenBank/DDBJ databases">
        <title>Phylogenetic study on the rhizospheric bacterium Ochrobactrum sp. A44.</title>
        <authorList>
            <person name="Krzyzanowska D.M."/>
            <person name="Ossowicki A."/>
            <person name="Rajewska M."/>
            <person name="Maciag T."/>
            <person name="Kaczynski Z."/>
            <person name="Czerwicka M."/>
            <person name="Jafra S."/>
        </authorList>
    </citation>
    <scope>NUCLEOTIDE SEQUENCE [LARGE SCALE GENOMIC DNA]</scope>
    <source>
        <strain evidence="1 2">CCUG 30717</strain>
    </source>
</reference>
<evidence type="ECO:0000313" key="1">
    <source>
        <dbReference type="EMBL" id="OYR25821.1"/>
    </source>
</evidence>
<gene>
    <name evidence="1" type="ORF">CEV34_2699</name>
</gene>
<organism evidence="1 2">
    <name type="scientific">Brucella pseudogrignonensis</name>
    <dbReference type="NCBI Taxonomy" id="419475"/>
    <lineage>
        <taxon>Bacteria</taxon>
        <taxon>Pseudomonadati</taxon>
        <taxon>Pseudomonadota</taxon>
        <taxon>Alphaproteobacteria</taxon>
        <taxon>Hyphomicrobiales</taxon>
        <taxon>Brucellaceae</taxon>
        <taxon>Brucella/Ochrobactrum group</taxon>
        <taxon>Brucella</taxon>
    </lineage>
</organism>
<evidence type="ECO:0000313" key="2">
    <source>
        <dbReference type="Proteomes" id="UP000216188"/>
    </source>
</evidence>
<dbReference type="AlphaFoldDB" id="A0A256GGT0"/>
<protein>
    <submittedName>
        <fullName evidence="1">Uncharacterized protein</fullName>
    </submittedName>
</protein>
<sequence length="41" mass="4451">MKVSLSLACAGYDLDNFNLGRAGGRYAFQALRDGFGETDLH</sequence>